<feature type="domain" description="DUF5126" evidence="3">
    <location>
        <begin position="121"/>
        <end position="221"/>
    </location>
</feature>
<dbReference type="PROSITE" id="PS51257">
    <property type="entry name" value="PROKAR_LIPOPROTEIN"/>
    <property type="match status" value="1"/>
</dbReference>
<dbReference type="Pfam" id="PF16323">
    <property type="entry name" value="DUF4959"/>
    <property type="match status" value="1"/>
</dbReference>
<dbReference type="Pfam" id="PF16391">
    <property type="entry name" value="DUF5000"/>
    <property type="match status" value="1"/>
</dbReference>
<evidence type="ECO:0000259" key="3">
    <source>
        <dbReference type="Pfam" id="PF17166"/>
    </source>
</evidence>
<dbReference type="InterPro" id="IPR033431">
    <property type="entry name" value="DUF5126"/>
</dbReference>
<dbReference type="InterPro" id="IPR032164">
    <property type="entry name" value="DUF5000"/>
</dbReference>
<dbReference type="RefSeq" id="WP_202104479.1">
    <property type="nucleotide sequence ID" value="NZ_JAERTY010000010.1"/>
</dbReference>
<evidence type="ECO:0000313" key="4">
    <source>
        <dbReference type="EMBL" id="MBL1410788.1"/>
    </source>
</evidence>
<organism evidence="4 5">
    <name type="scientific">Sphingobacterium faecale</name>
    <dbReference type="NCBI Taxonomy" id="2803775"/>
    <lineage>
        <taxon>Bacteria</taxon>
        <taxon>Pseudomonadati</taxon>
        <taxon>Bacteroidota</taxon>
        <taxon>Sphingobacteriia</taxon>
        <taxon>Sphingobacteriales</taxon>
        <taxon>Sphingobacteriaceae</taxon>
        <taxon>Sphingobacterium</taxon>
    </lineage>
</organism>
<protein>
    <submittedName>
        <fullName evidence="4">DUF4959 domain-containing protein</fullName>
    </submittedName>
</protein>
<accession>A0ABS1R7Y7</accession>
<dbReference type="SUPFAM" id="SSF49785">
    <property type="entry name" value="Galactose-binding domain-like"/>
    <property type="match status" value="1"/>
</dbReference>
<keyword evidence="5" id="KW-1185">Reference proteome</keyword>
<evidence type="ECO:0000313" key="5">
    <source>
        <dbReference type="Proteomes" id="UP000625283"/>
    </source>
</evidence>
<sequence length="395" mass="45163">MKTLKFLCSLMTLFILISCEEEKQTPRFPGEAPEPITQYEIENTSGASTITFKLNDTRTAYVKAVYTVENGLVREAKSSKYANKLIVDGFAQAREYTIALYAVGKDEKESEPVYVIVNPETPPYQAVAHGVDIKEDWGGGRIIGSNPTGAQLMIGVLKRDPTTRQWVDVDLFFTESRKLTFNFRGQAPVETEFGIYTRDKWQNYSDTVSFTFEPWEEIKLPISHQNPAHFSWIIAGDALQTSNTYSKATMFDGRRATYADGFYSANDNTPFPKFVTLDLLKNYQLSRFKYWMNGPTVYYATANMKHIRIWGNTKASTDMSTWTLLGEWDNWRPSGRAVGEPYTDEDMEKALAGNDFDFPLDLPAVRYIRIEAVTSWEPRTRLQIPELEFYGRPIN</sequence>
<dbReference type="InterPro" id="IPR032527">
    <property type="entry name" value="DUF4959"/>
</dbReference>
<reference evidence="4 5" key="1">
    <citation type="submission" date="2021-01" db="EMBL/GenBank/DDBJ databases">
        <title>C459-1 draft genome sequence.</title>
        <authorList>
            <person name="Zhang X.-F."/>
        </authorList>
    </citation>
    <scope>NUCLEOTIDE SEQUENCE [LARGE SCALE GENOMIC DNA]</scope>
    <source>
        <strain evidence="5">C459-1</strain>
    </source>
</reference>
<dbReference type="Pfam" id="PF17166">
    <property type="entry name" value="DUF5126"/>
    <property type="match status" value="1"/>
</dbReference>
<dbReference type="Proteomes" id="UP000625283">
    <property type="component" value="Unassembled WGS sequence"/>
</dbReference>
<dbReference type="EMBL" id="JAERTY010000010">
    <property type="protein sequence ID" value="MBL1410788.1"/>
    <property type="molecule type" value="Genomic_DNA"/>
</dbReference>
<feature type="domain" description="DUF5000" evidence="2">
    <location>
        <begin position="252"/>
        <end position="391"/>
    </location>
</feature>
<evidence type="ECO:0000259" key="1">
    <source>
        <dbReference type="Pfam" id="PF16323"/>
    </source>
</evidence>
<dbReference type="InterPro" id="IPR008979">
    <property type="entry name" value="Galactose-bd-like_sf"/>
</dbReference>
<gene>
    <name evidence="4" type="ORF">JKG61_18670</name>
</gene>
<comment type="caution">
    <text evidence="4">The sequence shown here is derived from an EMBL/GenBank/DDBJ whole genome shotgun (WGS) entry which is preliminary data.</text>
</comment>
<evidence type="ECO:0000259" key="2">
    <source>
        <dbReference type="Pfam" id="PF16391"/>
    </source>
</evidence>
<proteinExistence type="predicted"/>
<feature type="domain" description="DUF4959" evidence="1">
    <location>
        <begin position="18"/>
        <end position="119"/>
    </location>
</feature>
<name>A0ABS1R7Y7_9SPHI</name>
<dbReference type="Gene3D" id="2.60.120.260">
    <property type="entry name" value="Galactose-binding domain-like"/>
    <property type="match status" value="1"/>
</dbReference>